<reference evidence="1 2" key="1">
    <citation type="journal article" date="2018" name="Nat. Ecol. Evol.">
        <title>Pezizomycetes genomes reveal the molecular basis of ectomycorrhizal truffle lifestyle.</title>
        <authorList>
            <person name="Murat C."/>
            <person name="Payen T."/>
            <person name="Noel B."/>
            <person name="Kuo A."/>
            <person name="Morin E."/>
            <person name="Chen J."/>
            <person name="Kohler A."/>
            <person name="Krizsan K."/>
            <person name="Balestrini R."/>
            <person name="Da Silva C."/>
            <person name="Montanini B."/>
            <person name="Hainaut M."/>
            <person name="Levati E."/>
            <person name="Barry K.W."/>
            <person name="Belfiori B."/>
            <person name="Cichocki N."/>
            <person name="Clum A."/>
            <person name="Dockter R.B."/>
            <person name="Fauchery L."/>
            <person name="Guy J."/>
            <person name="Iotti M."/>
            <person name="Le Tacon F."/>
            <person name="Lindquist E.A."/>
            <person name="Lipzen A."/>
            <person name="Malagnac F."/>
            <person name="Mello A."/>
            <person name="Molinier V."/>
            <person name="Miyauchi S."/>
            <person name="Poulain J."/>
            <person name="Riccioni C."/>
            <person name="Rubini A."/>
            <person name="Sitrit Y."/>
            <person name="Splivallo R."/>
            <person name="Traeger S."/>
            <person name="Wang M."/>
            <person name="Zifcakova L."/>
            <person name="Wipf D."/>
            <person name="Zambonelli A."/>
            <person name="Paolocci F."/>
            <person name="Nowrousian M."/>
            <person name="Ottonello S."/>
            <person name="Baldrian P."/>
            <person name="Spatafora J.W."/>
            <person name="Henrissat B."/>
            <person name="Nagy L.G."/>
            <person name="Aury J.M."/>
            <person name="Wincker P."/>
            <person name="Grigoriev I.V."/>
            <person name="Bonfante P."/>
            <person name="Martin F.M."/>
        </authorList>
    </citation>
    <scope>NUCLEOTIDE SEQUENCE [LARGE SCALE GENOMIC DNA]</scope>
    <source>
        <strain evidence="1 2">120613-1</strain>
    </source>
</reference>
<dbReference type="AlphaFoldDB" id="A0A3N4IXC2"/>
<evidence type="ECO:0000313" key="1">
    <source>
        <dbReference type="EMBL" id="RPA90546.1"/>
    </source>
</evidence>
<dbReference type="EMBL" id="ML120521">
    <property type="protein sequence ID" value="RPA90546.1"/>
    <property type="molecule type" value="Genomic_DNA"/>
</dbReference>
<dbReference type="OrthoDB" id="2506088at2759"/>
<feature type="non-terminal residue" evidence="1">
    <location>
        <position position="1"/>
    </location>
</feature>
<feature type="non-terminal residue" evidence="1">
    <location>
        <position position="81"/>
    </location>
</feature>
<name>A0A3N4IXC2_9PEZI</name>
<evidence type="ECO:0000313" key="2">
    <source>
        <dbReference type="Proteomes" id="UP000276215"/>
    </source>
</evidence>
<accession>A0A3N4IXC2</accession>
<keyword evidence="2" id="KW-1185">Reference proteome</keyword>
<dbReference type="Proteomes" id="UP000276215">
    <property type="component" value="Unassembled WGS sequence"/>
</dbReference>
<sequence>KPKYHLLCHAALWVERYGVHANTHVEDEERMNSSIRSNLEHSNCQAPSRDLAYCFATACGLKFIAKGGAWIDPDTKQLTKA</sequence>
<proteinExistence type="predicted"/>
<organism evidence="1 2">
    <name type="scientific">Choiromyces venosus 120613-1</name>
    <dbReference type="NCBI Taxonomy" id="1336337"/>
    <lineage>
        <taxon>Eukaryota</taxon>
        <taxon>Fungi</taxon>
        <taxon>Dikarya</taxon>
        <taxon>Ascomycota</taxon>
        <taxon>Pezizomycotina</taxon>
        <taxon>Pezizomycetes</taxon>
        <taxon>Pezizales</taxon>
        <taxon>Tuberaceae</taxon>
        <taxon>Choiromyces</taxon>
    </lineage>
</organism>
<protein>
    <submittedName>
        <fullName evidence="1">Uncharacterized protein</fullName>
    </submittedName>
</protein>
<gene>
    <name evidence="1" type="ORF">L873DRAFT_1604457</name>
</gene>